<accession>A0A8G2L7D9</accession>
<dbReference type="HAMAP" id="MF_00137">
    <property type="entry name" value="SAICAR_synth"/>
    <property type="match status" value="1"/>
</dbReference>
<evidence type="ECO:0000256" key="1">
    <source>
        <dbReference type="ARBA" id="ARBA00004672"/>
    </source>
</evidence>
<dbReference type="NCBIfam" id="NF010564">
    <property type="entry name" value="PRK13959.1-1"/>
    <property type="match status" value="1"/>
</dbReference>
<dbReference type="InterPro" id="IPR028923">
    <property type="entry name" value="SAICAR_synt/ADE2_N"/>
</dbReference>
<evidence type="ECO:0000256" key="2">
    <source>
        <dbReference type="ARBA" id="ARBA00022598"/>
    </source>
</evidence>
<keyword evidence="9" id="KW-1185">Reference proteome</keyword>
<dbReference type="SUPFAM" id="SSF56104">
    <property type="entry name" value="SAICAR synthase-like"/>
    <property type="match status" value="1"/>
</dbReference>
<keyword evidence="4 6" id="KW-0658">Purine biosynthesis</keyword>
<dbReference type="GO" id="GO:0006189">
    <property type="term" value="P:'de novo' IMP biosynthetic process"/>
    <property type="evidence" value="ECO:0007669"/>
    <property type="project" value="UniProtKB-UniRule"/>
</dbReference>
<dbReference type="RefSeq" id="WP_084272811.1">
    <property type="nucleotide sequence ID" value="NZ_FWYE01000002.1"/>
</dbReference>
<gene>
    <name evidence="6" type="primary">purC</name>
    <name evidence="8" type="ORF">SAMN02745355_0906</name>
</gene>
<comment type="caution">
    <text evidence="8">The sequence shown here is derived from an EMBL/GenBank/DDBJ whole genome shotgun (WGS) entry which is preliminary data.</text>
</comment>
<dbReference type="PANTHER" id="PTHR43700:SF1">
    <property type="entry name" value="PHOSPHORIBOSYLAMINOIMIDAZOLE-SUCCINOCARBOXAMIDE SYNTHASE"/>
    <property type="match status" value="1"/>
</dbReference>
<dbReference type="CDD" id="cd01414">
    <property type="entry name" value="SAICAR_synt_Sc"/>
    <property type="match status" value="1"/>
</dbReference>
<dbReference type="EC" id="6.3.2.6" evidence="6"/>
<dbReference type="Gene3D" id="3.30.200.20">
    <property type="entry name" value="Phosphorylase Kinase, domain 1"/>
    <property type="match status" value="1"/>
</dbReference>
<comment type="pathway">
    <text evidence="1 6">Purine metabolism; IMP biosynthesis via de novo pathway; 5-amino-1-(5-phospho-D-ribosyl)imidazole-4-carboxamide from 5-amino-1-(5-phospho-D-ribosyl)imidazole-4-carboxylate: step 1/2.</text>
</comment>
<evidence type="ECO:0000256" key="3">
    <source>
        <dbReference type="ARBA" id="ARBA00022741"/>
    </source>
</evidence>
<dbReference type="GO" id="GO:0004639">
    <property type="term" value="F:phosphoribosylaminoimidazolesuccinocarboxamide synthase activity"/>
    <property type="evidence" value="ECO:0007669"/>
    <property type="project" value="UniProtKB-UniRule"/>
</dbReference>
<dbReference type="PANTHER" id="PTHR43700">
    <property type="entry name" value="PHOSPHORIBOSYLAMINOIMIDAZOLE-SUCCINOCARBOXAMIDE SYNTHASE"/>
    <property type="match status" value="1"/>
</dbReference>
<protein>
    <recommendedName>
        <fullName evidence="6">Phosphoribosylaminoimidazole-succinocarboxamide synthase</fullName>
        <ecNumber evidence="6">6.3.2.6</ecNumber>
    </recommendedName>
    <alternativeName>
        <fullName evidence="6">SAICAR synthetase</fullName>
    </alternativeName>
</protein>
<dbReference type="EMBL" id="FWYE01000002">
    <property type="protein sequence ID" value="SMD30988.1"/>
    <property type="molecule type" value="Genomic_DNA"/>
</dbReference>
<dbReference type="PROSITE" id="PS01057">
    <property type="entry name" value="SAICAR_SYNTHETASE_1"/>
    <property type="match status" value="1"/>
</dbReference>
<keyword evidence="3 6" id="KW-0547">Nucleotide-binding</keyword>
<comment type="catalytic activity">
    <reaction evidence="6">
        <text>5-amino-1-(5-phospho-D-ribosyl)imidazole-4-carboxylate + L-aspartate + ATP = (2S)-2-[5-amino-1-(5-phospho-beta-D-ribosyl)imidazole-4-carboxamido]succinate + ADP + phosphate + 2 H(+)</text>
        <dbReference type="Rhea" id="RHEA:22628"/>
        <dbReference type="ChEBI" id="CHEBI:15378"/>
        <dbReference type="ChEBI" id="CHEBI:29991"/>
        <dbReference type="ChEBI" id="CHEBI:30616"/>
        <dbReference type="ChEBI" id="CHEBI:43474"/>
        <dbReference type="ChEBI" id="CHEBI:58443"/>
        <dbReference type="ChEBI" id="CHEBI:77657"/>
        <dbReference type="ChEBI" id="CHEBI:456216"/>
        <dbReference type="EC" id="6.3.2.6"/>
    </reaction>
</comment>
<dbReference type="UniPathway" id="UPA00074">
    <property type="reaction ID" value="UER00131"/>
</dbReference>
<evidence type="ECO:0000256" key="6">
    <source>
        <dbReference type="HAMAP-Rule" id="MF_00137"/>
    </source>
</evidence>
<dbReference type="AlphaFoldDB" id="A0A8G2L7D9"/>
<evidence type="ECO:0000259" key="7">
    <source>
        <dbReference type="Pfam" id="PF01259"/>
    </source>
</evidence>
<dbReference type="Gene3D" id="3.30.470.20">
    <property type="entry name" value="ATP-grasp fold, B domain"/>
    <property type="match status" value="1"/>
</dbReference>
<comment type="similarity">
    <text evidence="6">Belongs to the SAICAR synthetase family.</text>
</comment>
<feature type="domain" description="SAICAR synthetase/ADE2 N-terminal" evidence="7">
    <location>
        <begin position="5"/>
        <end position="252"/>
    </location>
</feature>
<evidence type="ECO:0000313" key="8">
    <source>
        <dbReference type="EMBL" id="SMD30988.1"/>
    </source>
</evidence>
<evidence type="ECO:0000256" key="4">
    <source>
        <dbReference type="ARBA" id="ARBA00022755"/>
    </source>
</evidence>
<proteinExistence type="inferred from homology"/>
<dbReference type="GO" id="GO:0005737">
    <property type="term" value="C:cytoplasm"/>
    <property type="evidence" value="ECO:0007669"/>
    <property type="project" value="TreeGrafter"/>
</dbReference>
<evidence type="ECO:0000313" key="9">
    <source>
        <dbReference type="Proteomes" id="UP000192315"/>
    </source>
</evidence>
<keyword evidence="2 6" id="KW-0436">Ligase</keyword>
<dbReference type="Proteomes" id="UP000192315">
    <property type="component" value="Unassembled WGS sequence"/>
</dbReference>
<sequence>MEFVSSGKVKDIYNDNGNLVFKFSNRISVFDKIIPSEIPYKGEVLCRTAYYWYRLCEDLNIKTDLIGLKSNNEMVVKRYDVVNKGFNFKINYMIPIEFITRYYVAGSLYDRIKSKKIDYHDLGFKNEPEYGEKLPDPFFEMTTKREKTDRVLNTDEAMSISGMEKHEIYEIMELIFKIDRRINESVESRGLIHVDGKKEFALGLKREPVVCDTFGTPDEDRFWDLKEYKKNNIMELSKEMVRQYYRETGYHERLYSARENHEKEPDIPPLNNDMIKRISNLYIDLYQKITGLKW</sequence>
<evidence type="ECO:0000256" key="5">
    <source>
        <dbReference type="ARBA" id="ARBA00022840"/>
    </source>
</evidence>
<name>A0A8G2L7D9_PICTO</name>
<dbReference type="Pfam" id="PF01259">
    <property type="entry name" value="SAICAR_synt"/>
    <property type="match status" value="1"/>
</dbReference>
<dbReference type="GO" id="GO:0005524">
    <property type="term" value="F:ATP binding"/>
    <property type="evidence" value="ECO:0007669"/>
    <property type="project" value="UniProtKB-KW"/>
</dbReference>
<organism evidence="8 9">
    <name type="scientific">Picrophilus torridus (strain ATCC 700027 / DSM 9790 / JCM 10055 / NBRC 100828 / KAW 2/3)</name>
    <dbReference type="NCBI Taxonomy" id="1122961"/>
    <lineage>
        <taxon>Archaea</taxon>
        <taxon>Methanobacteriati</taxon>
        <taxon>Thermoplasmatota</taxon>
        <taxon>Thermoplasmata</taxon>
        <taxon>Thermoplasmatales</taxon>
        <taxon>Picrophilaceae</taxon>
        <taxon>Picrophilus</taxon>
    </lineage>
</organism>
<reference evidence="8 9" key="1">
    <citation type="submission" date="2017-04" db="EMBL/GenBank/DDBJ databases">
        <authorList>
            <person name="Varghese N."/>
            <person name="Submissions S."/>
        </authorList>
    </citation>
    <scope>NUCLEOTIDE SEQUENCE [LARGE SCALE GENOMIC DNA]</scope>
    <source>
        <strain evidence="8 9">DSM 9789</strain>
    </source>
</reference>
<dbReference type="InterPro" id="IPR018236">
    <property type="entry name" value="SAICAR_synthetase_CS"/>
</dbReference>
<keyword evidence="5 6" id="KW-0067">ATP-binding</keyword>